<dbReference type="AlphaFoldDB" id="X1VQX4"/>
<dbReference type="EMBL" id="BARW01037112">
    <property type="protein sequence ID" value="GAJ22777.1"/>
    <property type="molecule type" value="Genomic_DNA"/>
</dbReference>
<evidence type="ECO:0000313" key="1">
    <source>
        <dbReference type="EMBL" id="GAJ22777.1"/>
    </source>
</evidence>
<accession>X1VQX4</accession>
<gene>
    <name evidence="1" type="ORF">S12H4_57394</name>
</gene>
<comment type="caution">
    <text evidence="1">The sequence shown here is derived from an EMBL/GenBank/DDBJ whole genome shotgun (WGS) entry which is preliminary data.</text>
</comment>
<organism evidence="1">
    <name type="scientific">marine sediment metagenome</name>
    <dbReference type="NCBI Taxonomy" id="412755"/>
    <lineage>
        <taxon>unclassified sequences</taxon>
        <taxon>metagenomes</taxon>
        <taxon>ecological metagenomes</taxon>
    </lineage>
</organism>
<reference evidence="1" key="1">
    <citation type="journal article" date="2014" name="Front. Microbiol.">
        <title>High frequency of phylogenetically diverse reductive dehalogenase-homologous genes in deep subseafloor sedimentary metagenomes.</title>
        <authorList>
            <person name="Kawai M."/>
            <person name="Futagami T."/>
            <person name="Toyoda A."/>
            <person name="Takaki Y."/>
            <person name="Nishi S."/>
            <person name="Hori S."/>
            <person name="Arai W."/>
            <person name="Tsubouchi T."/>
            <person name="Morono Y."/>
            <person name="Uchiyama I."/>
            <person name="Ito T."/>
            <person name="Fujiyama A."/>
            <person name="Inagaki F."/>
            <person name="Takami H."/>
        </authorList>
    </citation>
    <scope>NUCLEOTIDE SEQUENCE</scope>
    <source>
        <strain evidence="1">Expedition CK06-06</strain>
    </source>
</reference>
<name>X1VQX4_9ZZZZ</name>
<sequence length="67" mass="7775">MRTIILLSRGESGYMALREKKPYYFSSIKDIAQMLLGLIEPPTQNHLVAITIELIKKKKPDIKEHKH</sequence>
<protein>
    <submittedName>
        <fullName evidence="1">Uncharacterized protein</fullName>
    </submittedName>
</protein>
<proteinExistence type="predicted"/>